<gene>
    <name evidence="3" type="ORF">DHV22_09540</name>
</gene>
<accession>A0A3D6BRD9</accession>
<dbReference type="PANTHER" id="PTHR30535:SF34">
    <property type="entry name" value="MOLYBDATE-BINDING PROTEIN MOLA"/>
    <property type="match status" value="1"/>
</dbReference>
<protein>
    <submittedName>
        <fullName evidence="3">Cobalamin-binding protein</fullName>
    </submittedName>
</protein>
<dbReference type="EMBL" id="DPRK01000150">
    <property type="protein sequence ID" value="HCY81811.1"/>
    <property type="molecule type" value="Genomic_DNA"/>
</dbReference>
<keyword evidence="1" id="KW-0732">Signal</keyword>
<feature type="domain" description="Fe/B12 periplasmic-binding" evidence="2">
    <location>
        <begin position="6"/>
        <end position="252"/>
    </location>
</feature>
<evidence type="ECO:0000259" key="2">
    <source>
        <dbReference type="PROSITE" id="PS50983"/>
    </source>
</evidence>
<evidence type="ECO:0000313" key="3">
    <source>
        <dbReference type="EMBL" id="HCY81811.1"/>
    </source>
</evidence>
<dbReference type="Proteomes" id="UP000263268">
    <property type="component" value="Unassembled WGS sequence"/>
</dbReference>
<dbReference type="PANTHER" id="PTHR30535">
    <property type="entry name" value="VITAMIN B12-BINDING PROTEIN"/>
    <property type="match status" value="1"/>
</dbReference>
<dbReference type="NCBIfam" id="NF038402">
    <property type="entry name" value="TroA_like"/>
    <property type="match status" value="1"/>
</dbReference>
<evidence type="ECO:0000256" key="1">
    <source>
        <dbReference type="ARBA" id="ARBA00022729"/>
    </source>
</evidence>
<dbReference type="Pfam" id="PF01497">
    <property type="entry name" value="Peripla_BP_2"/>
    <property type="match status" value="1"/>
</dbReference>
<sequence>MHIPKRIVSLVPSQTELLCDLGLEPSLVGITKFCVHPKHLLSNKQVVGGTKQVHFDKIKALQPDIILCNKEENTQEMIEVLETIARVHISDIYTLEDCLELIHMYGNLFTVEDKAGKLVATIKQERLKFQEDIKGLAPLKTVYFIWKHPWMVAANHTFINNLMQEALFENLFQNLERYPEIDLDKDIDGQVEVIMLSTEPFPFKDSHVTDMKNKFPQAKVLLVDGELFSWYGSRLAKSFEYFKALRFESLKG</sequence>
<organism evidence="3 4">
    <name type="scientific">Xanthomarina gelatinilytica</name>
    <dbReference type="NCBI Taxonomy" id="1137281"/>
    <lineage>
        <taxon>Bacteria</taxon>
        <taxon>Pseudomonadati</taxon>
        <taxon>Bacteroidota</taxon>
        <taxon>Flavobacteriia</taxon>
        <taxon>Flavobacteriales</taxon>
        <taxon>Flavobacteriaceae</taxon>
        <taxon>Xanthomarina</taxon>
    </lineage>
</organism>
<dbReference type="InterPro" id="IPR054828">
    <property type="entry name" value="Vit_B12_bind_prot"/>
</dbReference>
<dbReference type="InterPro" id="IPR002491">
    <property type="entry name" value="ABC_transptr_periplasmic_BD"/>
</dbReference>
<dbReference type="AlphaFoldDB" id="A0A3D6BRD9"/>
<dbReference type="SUPFAM" id="SSF53807">
    <property type="entry name" value="Helical backbone' metal receptor"/>
    <property type="match status" value="1"/>
</dbReference>
<dbReference type="Gene3D" id="3.40.50.1980">
    <property type="entry name" value="Nitrogenase molybdenum iron protein domain"/>
    <property type="match status" value="2"/>
</dbReference>
<dbReference type="PROSITE" id="PS50983">
    <property type="entry name" value="FE_B12_PBP"/>
    <property type="match status" value="1"/>
</dbReference>
<evidence type="ECO:0000313" key="4">
    <source>
        <dbReference type="Proteomes" id="UP000263268"/>
    </source>
</evidence>
<name>A0A3D6BRD9_9FLAO</name>
<reference evidence="3 4" key="1">
    <citation type="journal article" date="2018" name="Nat. Biotechnol.">
        <title>A standardized bacterial taxonomy based on genome phylogeny substantially revises the tree of life.</title>
        <authorList>
            <person name="Parks D.H."/>
            <person name="Chuvochina M."/>
            <person name="Waite D.W."/>
            <person name="Rinke C."/>
            <person name="Skarshewski A."/>
            <person name="Chaumeil P.A."/>
            <person name="Hugenholtz P."/>
        </authorList>
    </citation>
    <scope>NUCLEOTIDE SEQUENCE [LARGE SCALE GENOMIC DNA]</scope>
    <source>
        <strain evidence="3">UBA10227</strain>
    </source>
</reference>
<dbReference type="InterPro" id="IPR050902">
    <property type="entry name" value="ABC_Transporter_SBP"/>
</dbReference>
<dbReference type="GO" id="GO:0071281">
    <property type="term" value="P:cellular response to iron ion"/>
    <property type="evidence" value="ECO:0007669"/>
    <property type="project" value="TreeGrafter"/>
</dbReference>
<comment type="caution">
    <text evidence="3">The sequence shown here is derived from an EMBL/GenBank/DDBJ whole genome shotgun (WGS) entry which is preliminary data.</text>
</comment>
<proteinExistence type="predicted"/>